<proteinExistence type="predicted"/>
<feature type="region of interest" description="Disordered" evidence="1">
    <location>
        <begin position="319"/>
        <end position="338"/>
    </location>
</feature>
<dbReference type="AlphaFoldDB" id="A0A0C3L2Q8"/>
<name>A0A0C3L2Q8_9AGAM</name>
<reference evidence="3" key="2">
    <citation type="submission" date="2015-01" db="EMBL/GenBank/DDBJ databases">
        <title>Evolutionary Origins and Diversification of the Mycorrhizal Mutualists.</title>
        <authorList>
            <consortium name="DOE Joint Genome Institute"/>
            <consortium name="Mycorrhizal Genomics Consortium"/>
            <person name="Kohler A."/>
            <person name="Kuo A."/>
            <person name="Nagy L.G."/>
            <person name="Floudas D."/>
            <person name="Copeland A."/>
            <person name="Barry K.W."/>
            <person name="Cichocki N."/>
            <person name="Veneault-Fourrey C."/>
            <person name="LaButti K."/>
            <person name="Lindquist E.A."/>
            <person name="Lipzen A."/>
            <person name="Lundell T."/>
            <person name="Morin E."/>
            <person name="Murat C."/>
            <person name="Riley R."/>
            <person name="Ohm R."/>
            <person name="Sun H."/>
            <person name="Tunlid A."/>
            <person name="Henrissat B."/>
            <person name="Grigoriev I.V."/>
            <person name="Hibbett D.S."/>
            <person name="Martin F."/>
        </authorList>
    </citation>
    <scope>NUCLEOTIDE SEQUENCE [LARGE SCALE GENOMIC DNA]</scope>
    <source>
        <strain evidence="3">MUT 4182</strain>
    </source>
</reference>
<feature type="region of interest" description="Disordered" evidence="1">
    <location>
        <begin position="343"/>
        <end position="508"/>
    </location>
</feature>
<evidence type="ECO:0000313" key="3">
    <source>
        <dbReference type="Proteomes" id="UP000054248"/>
    </source>
</evidence>
<protein>
    <submittedName>
        <fullName evidence="2">Uncharacterized protein</fullName>
    </submittedName>
</protein>
<accession>A0A0C3L2Q8</accession>
<feature type="compositionally biased region" description="Basic and acidic residues" evidence="1">
    <location>
        <begin position="19"/>
        <end position="28"/>
    </location>
</feature>
<gene>
    <name evidence="2" type="ORF">M407DRAFT_234042</name>
</gene>
<feature type="compositionally biased region" description="Polar residues" evidence="1">
    <location>
        <begin position="114"/>
        <end position="124"/>
    </location>
</feature>
<feature type="compositionally biased region" description="Acidic residues" evidence="1">
    <location>
        <begin position="455"/>
        <end position="464"/>
    </location>
</feature>
<feature type="region of interest" description="Disordered" evidence="1">
    <location>
        <begin position="1"/>
        <end position="51"/>
    </location>
</feature>
<feature type="compositionally biased region" description="Low complexity" evidence="1">
    <location>
        <begin position="471"/>
        <end position="501"/>
    </location>
</feature>
<feature type="compositionally biased region" description="Basic and acidic residues" evidence="1">
    <location>
        <begin position="221"/>
        <end position="244"/>
    </location>
</feature>
<evidence type="ECO:0000256" key="1">
    <source>
        <dbReference type="SAM" id="MobiDB-lite"/>
    </source>
</evidence>
<organism evidence="2 3">
    <name type="scientific">Tulasnella calospora MUT 4182</name>
    <dbReference type="NCBI Taxonomy" id="1051891"/>
    <lineage>
        <taxon>Eukaryota</taxon>
        <taxon>Fungi</taxon>
        <taxon>Dikarya</taxon>
        <taxon>Basidiomycota</taxon>
        <taxon>Agaricomycotina</taxon>
        <taxon>Agaricomycetes</taxon>
        <taxon>Cantharellales</taxon>
        <taxon>Tulasnellaceae</taxon>
        <taxon>Tulasnella</taxon>
    </lineage>
</organism>
<feature type="non-terminal residue" evidence="2">
    <location>
        <position position="508"/>
    </location>
</feature>
<feature type="compositionally biased region" description="Basic residues" evidence="1">
    <location>
        <begin position="362"/>
        <end position="379"/>
    </location>
</feature>
<dbReference type="HOGENOM" id="CLU_537024_0_0_1"/>
<feature type="non-terminal residue" evidence="2">
    <location>
        <position position="1"/>
    </location>
</feature>
<evidence type="ECO:0000313" key="2">
    <source>
        <dbReference type="EMBL" id="KIO16022.1"/>
    </source>
</evidence>
<feature type="region of interest" description="Disordered" evidence="1">
    <location>
        <begin position="72"/>
        <end position="152"/>
    </location>
</feature>
<dbReference type="STRING" id="1051891.A0A0C3L2Q8"/>
<keyword evidence="3" id="KW-1185">Reference proteome</keyword>
<feature type="compositionally biased region" description="Polar residues" evidence="1">
    <location>
        <begin position="194"/>
        <end position="206"/>
    </location>
</feature>
<sequence length="508" mass="54818">YTGDFDSPSDPVTFTTLESSDHDGHEITSSDGVIVPDSQEESEISESVVDVVDEEEDTSKLFVMPGAHPDAAVPSVMSANEDMPRGGGQPPRTRYVISEDGRLTHPVARPRGGNNFSNTSTDSISGPRVFIGSFPDHQVESDDEHDDEIDESLVKGNLFKEVYERLPEGEERSLISKRLEVIDSAPHSHELIQLNATHVGASNGSVEDSDQGDRQAPTYEQKGKGREPGTRPAETEQIEKDRKLANRIQAKEYSAAEGESSTKKRSKRKKKAPSDASTGDRRSNSSKGSKKKSKPKELEGLEFTRYLINRLDAPQPAPLAQEVVNNGPSGQLPARSYLTQALRIGGGAKKKKQEFSDGSGKSKQRGRTSTSAKRHKRKAKDLDSDRKSHKKAKVAYPIGEVVNAYDSDDEGNARPEDTGYDGEDDEVVKKRRGEGDEPEPSGSTSDDESSKESESSNESDDSSDSSDPHDSSSSSSPSSSSSSSSSPSSSSSESSSSSSSSDSDDPRD</sequence>
<feature type="region of interest" description="Disordered" evidence="1">
    <location>
        <begin position="193"/>
        <end position="300"/>
    </location>
</feature>
<dbReference type="OrthoDB" id="3267748at2759"/>
<reference evidence="2 3" key="1">
    <citation type="submission" date="2014-04" db="EMBL/GenBank/DDBJ databases">
        <authorList>
            <consortium name="DOE Joint Genome Institute"/>
            <person name="Kuo A."/>
            <person name="Girlanda M."/>
            <person name="Perotto S."/>
            <person name="Kohler A."/>
            <person name="Nagy L.G."/>
            <person name="Floudas D."/>
            <person name="Copeland A."/>
            <person name="Barry K.W."/>
            <person name="Cichocki N."/>
            <person name="Veneault-Fourrey C."/>
            <person name="LaButti K."/>
            <person name="Lindquist E.A."/>
            <person name="Lipzen A."/>
            <person name="Lundell T."/>
            <person name="Morin E."/>
            <person name="Murat C."/>
            <person name="Sun H."/>
            <person name="Tunlid A."/>
            <person name="Henrissat B."/>
            <person name="Grigoriev I.V."/>
            <person name="Hibbett D.S."/>
            <person name="Martin F."/>
            <person name="Nordberg H.P."/>
            <person name="Cantor M.N."/>
            <person name="Hua S.X."/>
        </authorList>
    </citation>
    <scope>NUCLEOTIDE SEQUENCE [LARGE SCALE GENOMIC DNA]</scope>
    <source>
        <strain evidence="2 3">MUT 4182</strain>
    </source>
</reference>
<dbReference type="EMBL" id="KN823707">
    <property type="protein sequence ID" value="KIO16022.1"/>
    <property type="molecule type" value="Genomic_DNA"/>
</dbReference>
<dbReference type="Proteomes" id="UP000054248">
    <property type="component" value="Unassembled WGS sequence"/>
</dbReference>
<feature type="compositionally biased region" description="Acidic residues" evidence="1">
    <location>
        <begin position="141"/>
        <end position="151"/>
    </location>
</feature>